<organism evidence="5 6">
    <name type="scientific">Streptomyces finlayi</name>
    <dbReference type="NCBI Taxonomy" id="67296"/>
    <lineage>
        <taxon>Bacteria</taxon>
        <taxon>Bacillati</taxon>
        <taxon>Actinomycetota</taxon>
        <taxon>Actinomycetes</taxon>
        <taxon>Kitasatosporales</taxon>
        <taxon>Streptomycetaceae</taxon>
        <taxon>Streptomyces</taxon>
    </lineage>
</organism>
<dbReference type="Proteomes" id="UP000638353">
    <property type="component" value="Unassembled WGS sequence"/>
</dbReference>
<feature type="signal peptide" evidence="3">
    <location>
        <begin position="1"/>
        <end position="23"/>
    </location>
</feature>
<evidence type="ECO:0000256" key="2">
    <source>
        <dbReference type="ARBA" id="ARBA00022729"/>
    </source>
</evidence>
<comment type="caution">
    <text evidence="5">The sequence shown here is derived from an EMBL/GenBank/DDBJ whole genome shotgun (WGS) entry which is preliminary data.</text>
</comment>
<feature type="chain" id="PRO_5036719961" evidence="3">
    <location>
        <begin position="24"/>
        <end position="360"/>
    </location>
</feature>
<dbReference type="PANTHER" id="PTHR30036">
    <property type="entry name" value="D-XYLOSE-BINDING PERIPLASMIC PROTEIN"/>
    <property type="match status" value="1"/>
</dbReference>
<sequence length="360" mass="37934">MKTHLRRAAIAVTAAAVMTVSLAACGEAGAGKEEKKDDKTIGLLLPESKTTRYESFDYPLIKAKITELCSDCKVNYKNASETVATQKQQFDDLVDSGVKVIILDAVDSAATKAWVEEADKKGVKVVAYDRLAQGPVSAYVSFDNEKIGQLQGQGILDALGDKAKDGRVVMINGKESDPNAGLFKKGAHSVLDSKVKKVVYEQTGEWDPKIAGEKMGTAITSLGKDGFDAVYSANDGMAGGIVAALQSAGVKGIPVGGQDAELAGIQRILAGTQAFTIYKPYKPEADKTAEVAVKLLKGEKLALAGTIDSPSTKGIPAELIQATVITKANIKDTVVKDQLYKTAEICKAEFAKACTAAGIQ</sequence>
<dbReference type="EMBL" id="BMVC01000003">
    <property type="protein sequence ID" value="GHC87306.1"/>
    <property type="molecule type" value="Genomic_DNA"/>
</dbReference>
<reference evidence="5" key="1">
    <citation type="journal article" date="2014" name="Int. J. Syst. Evol. Microbiol.">
        <title>Complete genome sequence of Corynebacterium casei LMG S-19264T (=DSM 44701T), isolated from a smear-ripened cheese.</title>
        <authorList>
            <consortium name="US DOE Joint Genome Institute (JGI-PGF)"/>
            <person name="Walter F."/>
            <person name="Albersmeier A."/>
            <person name="Kalinowski J."/>
            <person name="Ruckert C."/>
        </authorList>
    </citation>
    <scope>NUCLEOTIDE SEQUENCE</scope>
    <source>
        <strain evidence="5">JCM 4637</strain>
    </source>
</reference>
<evidence type="ECO:0000313" key="5">
    <source>
        <dbReference type="EMBL" id="GHC87306.1"/>
    </source>
</evidence>
<dbReference type="GO" id="GO:0030288">
    <property type="term" value="C:outer membrane-bounded periplasmic space"/>
    <property type="evidence" value="ECO:0007669"/>
    <property type="project" value="TreeGrafter"/>
</dbReference>
<dbReference type="GO" id="GO:0030246">
    <property type="term" value="F:carbohydrate binding"/>
    <property type="evidence" value="ECO:0007669"/>
    <property type="project" value="TreeGrafter"/>
</dbReference>
<dbReference type="RefSeq" id="WP_189823072.1">
    <property type="nucleotide sequence ID" value="NZ_BMVC01000003.1"/>
</dbReference>
<evidence type="ECO:0000256" key="3">
    <source>
        <dbReference type="SAM" id="SignalP"/>
    </source>
</evidence>
<reference evidence="5" key="2">
    <citation type="submission" date="2020-09" db="EMBL/GenBank/DDBJ databases">
        <authorList>
            <person name="Sun Q."/>
            <person name="Ohkuma M."/>
        </authorList>
    </citation>
    <scope>NUCLEOTIDE SEQUENCE</scope>
    <source>
        <strain evidence="5">JCM 4637</strain>
    </source>
</reference>
<gene>
    <name evidence="5" type="ORF">GCM10010334_19100</name>
</gene>
<evidence type="ECO:0000259" key="4">
    <source>
        <dbReference type="Pfam" id="PF13407"/>
    </source>
</evidence>
<dbReference type="SUPFAM" id="SSF53822">
    <property type="entry name" value="Periplasmic binding protein-like I"/>
    <property type="match status" value="1"/>
</dbReference>
<dbReference type="Gene3D" id="3.40.50.2300">
    <property type="match status" value="2"/>
</dbReference>
<dbReference type="Pfam" id="PF13407">
    <property type="entry name" value="Peripla_BP_4"/>
    <property type="match status" value="1"/>
</dbReference>
<dbReference type="InterPro" id="IPR050555">
    <property type="entry name" value="Bact_Solute-Bind_Prot2"/>
</dbReference>
<feature type="domain" description="Periplasmic binding protein" evidence="4">
    <location>
        <begin position="41"/>
        <end position="300"/>
    </location>
</feature>
<protein>
    <submittedName>
        <fullName evidence="5">Solute-binding protein</fullName>
    </submittedName>
</protein>
<dbReference type="AlphaFoldDB" id="A0A919C9I5"/>
<dbReference type="PANTHER" id="PTHR30036:SF1">
    <property type="entry name" value="D-XYLOSE-BINDING PERIPLASMIC PROTEIN"/>
    <property type="match status" value="1"/>
</dbReference>
<name>A0A919C9I5_9ACTN</name>
<dbReference type="InterPro" id="IPR025997">
    <property type="entry name" value="SBP_2_dom"/>
</dbReference>
<proteinExistence type="predicted"/>
<evidence type="ECO:0000256" key="1">
    <source>
        <dbReference type="ARBA" id="ARBA00004196"/>
    </source>
</evidence>
<evidence type="ECO:0000313" key="6">
    <source>
        <dbReference type="Proteomes" id="UP000638353"/>
    </source>
</evidence>
<comment type="subcellular location">
    <subcellularLocation>
        <location evidence="1">Cell envelope</location>
    </subcellularLocation>
</comment>
<keyword evidence="2 3" id="KW-0732">Signal</keyword>
<accession>A0A919C9I5</accession>
<dbReference type="InterPro" id="IPR028082">
    <property type="entry name" value="Peripla_BP_I"/>
</dbReference>
<dbReference type="PROSITE" id="PS51257">
    <property type="entry name" value="PROKAR_LIPOPROTEIN"/>
    <property type="match status" value="1"/>
</dbReference>